<keyword evidence="1" id="KW-0675">Receptor</keyword>
<protein>
    <submittedName>
        <fullName evidence="1">TonB-dependent receptor</fullName>
    </submittedName>
</protein>
<sequence length="748" mass="85009">MNNKLSITALLLIIFGYASKAQTLDKDTIQVNEISIFEHQVRKTEGVLKLNVPLKYIPTATSTIDSKSLESFAIQSVNDAFDYTTGITPKMNYGGFQTFRMRGFGSPIVMVDGQLDYRMAYSNSAPISSTANIERIEYLKGPASALYGGSSVGGIVNIVRKNPWSSAENRASYSISSYNNHDARVSTCHRIGDNLSYRVDANWIQSDGWRDNGKTVKNLYFALGWKLSSKDQIEFRFGAFNDRYDTEAGTPSFTHDIYATNGDKKTYNKGDLPKNMDRKQRYNDPADFLKSKNLNGYVKWEHHFNPKNYLAISTSYSQDDIDYFSTEELTYITSKSDIKDHYYMKGDQKVYIDINHLQRSYPLRFQHLTNTLQSNIEYNSTFRLLGAMHHTSSGISYFQTKRDGYTGYNADDIWGAGKGATISVENPELYQGEIDSKFSAVRRYNDRILAFNIQDLIDITPHFKMMLGARVDHFFFNKSKASVDANKDTGDFTKEGSFTDQAFSYKTGMVYEIAKTISLYGSISNFYKPYRTIYNENYIYKDTNGNIIAPNKGGKIFDPEEGLQYELGAKVEKSKVSIQANLYHITKKNIKTYLGKEDGKKVYGQIGEVTSKGAEVDITSYLTKEIELNGGYCYNKTQDSNNKQGSFAPNNSAYGRISWHKNRGLLKGLSAWWGIVYTDTQFSDSANTYLLPSSLVQNIGLKYEHNHMWIQANIRNISNEMYYNSSIYSNQYVAAPERNWGITLGLRF</sequence>
<proteinExistence type="predicted"/>
<keyword evidence="2" id="KW-1185">Reference proteome</keyword>
<dbReference type="Proteomes" id="UP000826212">
    <property type="component" value="Chromosome"/>
</dbReference>
<dbReference type="EMBL" id="CP081303">
    <property type="protein sequence ID" value="QZE14856.1"/>
    <property type="molecule type" value="Genomic_DNA"/>
</dbReference>
<gene>
    <name evidence="1" type="ORF">K4L44_03070</name>
</gene>
<evidence type="ECO:0000313" key="2">
    <source>
        <dbReference type="Proteomes" id="UP000826212"/>
    </source>
</evidence>
<evidence type="ECO:0000313" key="1">
    <source>
        <dbReference type="EMBL" id="QZE14856.1"/>
    </source>
</evidence>
<accession>A0AC61NGX6</accession>
<name>A0AC61NGX6_9BACT</name>
<reference evidence="1" key="1">
    <citation type="submission" date="2021-08" db="EMBL/GenBank/DDBJ databases">
        <title>Novel anaerobic bacterium isolated from sea squirt in East Sea, Republic of Korea.</title>
        <authorList>
            <person name="Nguyen T.H."/>
            <person name="Li Z."/>
            <person name="Lee Y.-J."/>
            <person name="Ko J."/>
            <person name="Kim S.-G."/>
        </authorList>
    </citation>
    <scope>NUCLEOTIDE SEQUENCE</scope>
    <source>
        <strain evidence="1">KCTC 25031</strain>
    </source>
</reference>
<organism evidence="1 2">
    <name type="scientific">Halosquirtibacter laminarini</name>
    <dbReference type="NCBI Taxonomy" id="3374600"/>
    <lineage>
        <taxon>Bacteria</taxon>
        <taxon>Pseudomonadati</taxon>
        <taxon>Bacteroidota</taxon>
        <taxon>Bacteroidia</taxon>
        <taxon>Marinilabiliales</taxon>
        <taxon>Prolixibacteraceae</taxon>
        <taxon>Halosquirtibacter</taxon>
    </lineage>
</organism>